<reference evidence="1 2" key="1">
    <citation type="submission" date="2009-06" db="EMBL/GenBank/DDBJ databases">
        <title>Complete sequence of Thermotogales bacterium TBF 19.5.1.</title>
        <authorList>
            <consortium name="US DOE Joint Genome Institute"/>
            <person name="Lucas S."/>
            <person name="Copeland A."/>
            <person name="Lapidus A."/>
            <person name="Glavina del Rio T."/>
            <person name="Tice H."/>
            <person name="Bruce D."/>
            <person name="Goodwin L."/>
            <person name="Pitluck S."/>
            <person name="Chertkov O."/>
            <person name="Brettin T."/>
            <person name="Detter J.C."/>
            <person name="Han C."/>
            <person name="Schmutz J."/>
            <person name="Larimer F."/>
            <person name="Land M."/>
            <person name="Hauser L."/>
            <person name="Kyrpides N."/>
            <person name="Ovchinnikova G."/>
            <person name="Noll K."/>
        </authorList>
    </citation>
    <scope>NUCLEOTIDE SEQUENCE [LARGE SCALE GENOMIC DNA]</scope>
    <source>
        <strain evidence="2">ATCC BAA-1733 / DSM 21960 / TBF 19.5.1</strain>
    </source>
</reference>
<evidence type="ECO:0000313" key="1">
    <source>
        <dbReference type="EMBL" id="ACR80057.1"/>
    </source>
</evidence>
<organism evidence="1 2">
    <name type="scientific">Kosmotoga olearia (strain ATCC BAA-1733 / DSM 21960 / TBF 19.5.1)</name>
    <dbReference type="NCBI Taxonomy" id="521045"/>
    <lineage>
        <taxon>Bacteria</taxon>
        <taxon>Thermotogati</taxon>
        <taxon>Thermotogota</taxon>
        <taxon>Thermotogae</taxon>
        <taxon>Kosmotogales</taxon>
        <taxon>Kosmotogaceae</taxon>
        <taxon>Kosmotoga</taxon>
    </lineage>
</organism>
<name>C5CDP5_KOSOT</name>
<gene>
    <name evidence="1" type="ordered locus">Kole_1363</name>
</gene>
<accession>C5CDP5</accession>
<proteinExistence type="predicted"/>
<sequence length="46" mass="4986">MRGHVLNVLSVDIAVKTLPVIVESGMGVTVNVNTLRKIICVLNIKK</sequence>
<dbReference type="KEGG" id="kol:Kole_1363"/>
<reference evidence="1 2" key="2">
    <citation type="journal article" date="2011" name="J. Bacteriol.">
        <title>Genome Sequence of Kosmotoga olearia Strain TBF 19.5.1, a Thermophilic Bacterium with a Wide Growth Temperature Range, Isolated from the Troll B Oil Platform in the North Sea.</title>
        <authorList>
            <person name="Swithers K.S."/>
            <person name="Dipippo J.L."/>
            <person name="Bruce D.C."/>
            <person name="Detter C."/>
            <person name="Tapia R."/>
            <person name="Han S."/>
            <person name="Goodwin L.A."/>
            <person name="Han J."/>
            <person name="Woyke T."/>
            <person name="Pitluck S."/>
            <person name="Pennacchio L."/>
            <person name="Nolan M."/>
            <person name="Mikhailova N."/>
            <person name="Land M.L."/>
            <person name="Nesbo C.L."/>
            <person name="Gogarten J.P."/>
            <person name="Noll K.M."/>
        </authorList>
    </citation>
    <scope>NUCLEOTIDE SEQUENCE [LARGE SCALE GENOMIC DNA]</scope>
    <source>
        <strain evidence="2">ATCC BAA-1733 / DSM 21960 / TBF 19.5.1</strain>
    </source>
</reference>
<keyword evidence="2" id="KW-1185">Reference proteome</keyword>
<dbReference type="AlphaFoldDB" id="C5CDP5"/>
<dbReference type="HOGENOM" id="CLU_3184886_0_0_0"/>
<dbReference type="EMBL" id="CP001634">
    <property type="protein sequence ID" value="ACR80057.1"/>
    <property type="molecule type" value="Genomic_DNA"/>
</dbReference>
<dbReference type="STRING" id="521045.Kole_1363"/>
<protein>
    <submittedName>
        <fullName evidence="1">Uncharacterized protein</fullName>
    </submittedName>
</protein>
<evidence type="ECO:0000313" key="2">
    <source>
        <dbReference type="Proteomes" id="UP000002382"/>
    </source>
</evidence>
<dbReference type="Proteomes" id="UP000002382">
    <property type="component" value="Chromosome"/>
</dbReference>